<dbReference type="Pfam" id="PF18362">
    <property type="entry name" value="THB"/>
    <property type="match status" value="1"/>
</dbReference>
<evidence type="ECO:0000313" key="5">
    <source>
        <dbReference type="Ensembl" id="ENSPKIP00000028471.1"/>
    </source>
</evidence>
<dbReference type="InterPro" id="IPR007110">
    <property type="entry name" value="Ig-like_dom"/>
</dbReference>
<dbReference type="InterPro" id="IPR003598">
    <property type="entry name" value="Ig_sub2"/>
</dbReference>
<dbReference type="Pfam" id="PF07679">
    <property type="entry name" value="I-set"/>
    <property type="match status" value="3"/>
</dbReference>
<keyword evidence="2" id="KW-0677">Repeat</keyword>
<dbReference type="GeneTree" id="ENSGT00940000160123"/>
<dbReference type="InterPro" id="IPR003599">
    <property type="entry name" value="Ig_sub"/>
</dbReference>
<evidence type="ECO:0000313" key="6">
    <source>
        <dbReference type="Proteomes" id="UP000261540"/>
    </source>
</evidence>
<dbReference type="AlphaFoldDB" id="A0A3B3SEQ6"/>
<dbReference type="FunFam" id="2.60.40.10:FF:001435">
    <property type="entry name" value="Immunoglobulin-like and fibronectin type III domain-containing 1"/>
    <property type="match status" value="1"/>
</dbReference>
<comment type="similarity">
    <text evidence="1">Belongs to the protein kinase superfamily. CAMK Ser/Thr protein kinase family.</text>
</comment>
<sequence>MWRKAKVMDQTAAGQGTIKKKSRVPGVMITQFVEEIPEGKSTPDFTRKPIAMTIQEGKLAFFKAVITGHPTPDVTWKRAKGDLLDPEKFRTKYDQKTGEYSLEIMTVRGEDADTYKCFALNEFGKAVCTATLNVIEGKRKRQEYLCGVYNPAEFRKMLRTRAGVEKCEKKEETIDAKFWELLLSADRKDYERLCAEYGVTDFRWMLKKLNEMKKKKEEEQAKYIDYISNLKHIEVKGDGTASFELDLVLKDPSSRIFLYKDGDMIPFSEDMEMKHQLKQVGKKLVFTIKDLLPEDAGVYQVDVEDVNVFSTEFKIPTVDFLVKIKEVKAKEREDALFECVLSHPLPMIIWIGKNSVLEAGEKYEISVSEDKLVHRLLVRDCMQLDRGIYTAVAGIRSSSAWLVVDADTDPRMNGKKKVRKTTMPVYKAHDLRRAPSFLVPLKTHTAPPGYECYMSCAVGGNPAPRITWLRNNVSLNADANYYISNTCGVCSLLILRVGPHDTGEYTVMAENRLGRAHCSTWLTITGNIGLDTACH</sequence>
<dbReference type="Ensembl" id="ENSPKIT00000009251.1">
    <property type="protein sequence ID" value="ENSPKIP00000028471.1"/>
    <property type="gene ID" value="ENSPKIG00000010099.1"/>
</dbReference>
<dbReference type="InterPro" id="IPR040849">
    <property type="entry name" value="MyBP-C_THB"/>
</dbReference>
<dbReference type="InterPro" id="IPR013783">
    <property type="entry name" value="Ig-like_fold"/>
</dbReference>
<reference evidence="5" key="2">
    <citation type="submission" date="2025-09" db="UniProtKB">
        <authorList>
            <consortium name="Ensembl"/>
        </authorList>
    </citation>
    <scope>IDENTIFICATION</scope>
</reference>
<dbReference type="SMART" id="SM00409">
    <property type="entry name" value="IG"/>
    <property type="match status" value="4"/>
</dbReference>
<evidence type="ECO:0000259" key="4">
    <source>
        <dbReference type="PROSITE" id="PS50835"/>
    </source>
</evidence>
<dbReference type="Proteomes" id="UP000261540">
    <property type="component" value="Unplaced"/>
</dbReference>
<dbReference type="PANTHER" id="PTHR13817">
    <property type="entry name" value="TITIN"/>
    <property type="match status" value="1"/>
</dbReference>
<dbReference type="InterPro" id="IPR013098">
    <property type="entry name" value="Ig_I-set"/>
</dbReference>
<evidence type="ECO:0000256" key="1">
    <source>
        <dbReference type="ARBA" id="ARBA00006692"/>
    </source>
</evidence>
<dbReference type="GO" id="GO:0045214">
    <property type="term" value="P:sarcomere organization"/>
    <property type="evidence" value="ECO:0007669"/>
    <property type="project" value="TreeGrafter"/>
</dbReference>
<protein>
    <recommendedName>
        <fullName evidence="4">Ig-like domain-containing protein</fullName>
    </recommendedName>
</protein>
<feature type="domain" description="Ig-like" evidence="4">
    <location>
        <begin position="435"/>
        <end position="525"/>
    </location>
</feature>
<dbReference type="Gene3D" id="2.60.40.10">
    <property type="entry name" value="Immunoglobulins"/>
    <property type="match status" value="4"/>
</dbReference>
<feature type="domain" description="Ig-like" evidence="4">
    <location>
        <begin position="43"/>
        <end position="133"/>
    </location>
</feature>
<dbReference type="InterPro" id="IPR050964">
    <property type="entry name" value="Striated_Muscle_Regulatory"/>
</dbReference>
<dbReference type="SMART" id="SM00408">
    <property type="entry name" value="IGc2"/>
    <property type="match status" value="2"/>
</dbReference>
<dbReference type="FunFam" id="2.60.40.10:FF:001231">
    <property type="entry name" value="Immunoglobulin-like and fibronectin type III domain containing 1"/>
    <property type="match status" value="1"/>
</dbReference>
<dbReference type="InterPro" id="IPR036179">
    <property type="entry name" value="Ig-like_dom_sf"/>
</dbReference>
<dbReference type="FunFam" id="2.60.40.10:FF:000080">
    <property type="entry name" value="Myosin light chain kinase, smooth muscle"/>
    <property type="match status" value="1"/>
</dbReference>
<keyword evidence="3" id="KW-0393">Immunoglobulin domain</keyword>
<proteinExistence type="inferred from homology"/>
<dbReference type="STRING" id="1676925.ENSPKIP00000028471"/>
<dbReference type="PANTHER" id="PTHR13817:SF181">
    <property type="entry name" value="IMMUNOGLOBULIN-LIKE AND FIBRONECTIN TYPE III DOMAIN-CONTAINING PROTEIN 1"/>
    <property type="match status" value="1"/>
</dbReference>
<keyword evidence="6" id="KW-1185">Reference proteome</keyword>
<dbReference type="FunFam" id="2.60.40.10:FF:001097">
    <property type="entry name" value="Immunoglobulin-like and fibronectin type III domain-containing protein 1"/>
    <property type="match status" value="1"/>
</dbReference>
<name>A0A3B3SEQ6_9TELE</name>
<reference evidence="5" key="1">
    <citation type="submission" date="2025-08" db="UniProtKB">
        <authorList>
            <consortium name="Ensembl"/>
        </authorList>
    </citation>
    <scope>IDENTIFICATION</scope>
</reference>
<dbReference type="PROSITE" id="PS50835">
    <property type="entry name" value="IG_LIKE"/>
    <property type="match status" value="2"/>
</dbReference>
<dbReference type="GO" id="GO:0031430">
    <property type="term" value="C:M band"/>
    <property type="evidence" value="ECO:0007669"/>
    <property type="project" value="TreeGrafter"/>
</dbReference>
<organism evidence="5 6">
    <name type="scientific">Paramormyrops kingsleyae</name>
    <dbReference type="NCBI Taxonomy" id="1676925"/>
    <lineage>
        <taxon>Eukaryota</taxon>
        <taxon>Metazoa</taxon>
        <taxon>Chordata</taxon>
        <taxon>Craniata</taxon>
        <taxon>Vertebrata</taxon>
        <taxon>Euteleostomi</taxon>
        <taxon>Actinopterygii</taxon>
        <taxon>Neopterygii</taxon>
        <taxon>Teleostei</taxon>
        <taxon>Osteoglossocephala</taxon>
        <taxon>Osteoglossomorpha</taxon>
        <taxon>Osteoglossiformes</taxon>
        <taxon>Mormyridae</taxon>
        <taxon>Paramormyrops</taxon>
    </lineage>
</organism>
<evidence type="ECO:0000256" key="2">
    <source>
        <dbReference type="ARBA" id="ARBA00022737"/>
    </source>
</evidence>
<accession>A0A3B3SEQ6</accession>
<evidence type="ECO:0000256" key="3">
    <source>
        <dbReference type="ARBA" id="ARBA00023319"/>
    </source>
</evidence>
<dbReference type="SUPFAM" id="SSF48726">
    <property type="entry name" value="Immunoglobulin"/>
    <property type="match status" value="4"/>
</dbReference>